<comment type="caution">
    <text evidence="3">The sequence shown here is derived from an EMBL/GenBank/DDBJ whole genome shotgun (WGS) entry which is preliminary data.</text>
</comment>
<reference evidence="3 4" key="1">
    <citation type="submission" date="2020-08" db="EMBL/GenBank/DDBJ databases">
        <authorList>
            <person name="Hejnol A."/>
        </authorList>
    </citation>
    <scope>NUCLEOTIDE SEQUENCE [LARGE SCALE GENOMIC DNA]</scope>
</reference>
<dbReference type="InterPro" id="IPR036055">
    <property type="entry name" value="LDL_receptor-like_sf"/>
</dbReference>
<dbReference type="AlphaFoldDB" id="A0A7I8WFH8"/>
<feature type="disulfide bond" evidence="2">
    <location>
        <begin position="42"/>
        <end position="60"/>
    </location>
</feature>
<dbReference type="InterPro" id="IPR002172">
    <property type="entry name" value="LDrepeatLR_classA_rpt"/>
</dbReference>
<accession>A0A7I8WFH8</accession>
<name>A0A7I8WFH8_9ANNE</name>
<comment type="caution">
    <text evidence="2">Lacks conserved residue(s) required for the propagation of feature annotation.</text>
</comment>
<dbReference type="PROSITE" id="PS50068">
    <property type="entry name" value="LDLRA_2"/>
    <property type="match status" value="1"/>
</dbReference>
<sequence length="75" mass="8466">MECINDKDICNAEPNCIDFSDEQCRQVLSEDLGLCQKGLHHCDNSKCLSEAEICNKYVKCEDFSDESQDNCIDLG</sequence>
<evidence type="ECO:0000313" key="3">
    <source>
        <dbReference type="EMBL" id="CAD5126949.1"/>
    </source>
</evidence>
<dbReference type="Gene3D" id="4.10.400.10">
    <property type="entry name" value="Low-density Lipoprotein Receptor"/>
    <property type="match status" value="1"/>
</dbReference>
<evidence type="ECO:0000256" key="2">
    <source>
        <dbReference type="PROSITE-ProRule" id="PRU00124"/>
    </source>
</evidence>
<evidence type="ECO:0000313" key="4">
    <source>
        <dbReference type="Proteomes" id="UP000549394"/>
    </source>
</evidence>
<dbReference type="PRINTS" id="PR00261">
    <property type="entry name" value="LDLRECEPTOR"/>
</dbReference>
<proteinExistence type="predicted"/>
<evidence type="ECO:0000256" key="1">
    <source>
        <dbReference type="ARBA" id="ARBA00023157"/>
    </source>
</evidence>
<protein>
    <submittedName>
        <fullName evidence="3">DgyrCDS14956</fullName>
    </submittedName>
</protein>
<organism evidence="3 4">
    <name type="scientific">Dimorphilus gyrociliatus</name>
    <dbReference type="NCBI Taxonomy" id="2664684"/>
    <lineage>
        <taxon>Eukaryota</taxon>
        <taxon>Metazoa</taxon>
        <taxon>Spiralia</taxon>
        <taxon>Lophotrochozoa</taxon>
        <taxon>Annelida</taxon>
        <taxon>Polychaeta</taxon>
        <taxon>Polychaeta incertae sedis</taxon>
        <taxon>Dinophilidae</taxon>
        <taxon>Dimorphilus</taxon>
    </lineage>
</organism>
<feature type="disulfide bond" evidence="2">
    <location>
        <begin position="35"/>
        <end position="47"/>
    </location>
</feature>
<dbReference type="Proteomes" id="UP000549394">
    <property type="component" value="Unassembled WGS sequence"/>
</dbReference>
<gene>
    <name evidence="3" type="ORF">DGYR_LOCUS14165</name>
</gene>
<dbReference type="EMBL" id="CAJFCJ010000108">
    <property type="protein sequence ID" value="CAD5126949.1"/>
    <property type="molecule type" value="Genomic_DNA"/>
</dbReference>
<keyword evidence="1 2" id="KW-1015">Disulfide bond</keyword>
<keyword evidence="4" id="KW-1185">Reference proteome</keyword>
<dbReference type="OrthoDB" id="2019384at2759"/>
<dbReference type="SUPFAM" id="SSF57424">
    <property type="entry name" value="LDL receptor-like module"/>
    <property type="match status" value="1"/>
</dbReference>